<dbReference type="PANTHER" id="PTHR10956:SF0">
    <property type="entry name" value="60S RIBOSOMAL PROTEIN L31"/>
    <property type="match status" value="1"/>
</dbReference>
<gene>
    <name evidence="4" type="ORF">C4D60_Mb10t25300</name>
</gene>
<sequence>MVEKASKGRKEEVVRREYTINLHKRLHGSNNLSLFFSVTSRCVCYVGQIIEEFDEERSTPRSRRRLAPKAIKQIKKFEQKAMRTTDVRVDVKLNKHTWSTYGVAGSVACHGESE</sequence>
<accession>A0A4S8J0K9</accession>
<evidence type="ECO:0000313" key="5">
    <source>
        <dbReference type="Proteomes" id="UP000317650"/>
    </source>
</evidence>
<dbReference type="SMART" id="SM01380">
    <property type="entry name" value="Ribosomal_L31e"/>
    <property type="match status" value="1"/>
</dbReference>
<dbReference type="InterPro" id="IPR023621">
    <property type="entry name" value="Ribosomal_eL31_dom_sf"/>
</dbReference>
<comment type="caution">
    <text evidence="4">The sequence shown here is derived from an EMBL/GenBank/DDBJ whole genome shotgun (WGS) entry which is preliminary data.</text>
</comment>
<dbReference type="GO" id="GO:0022625">
    <property type="term" value="C:cytosolic large ribosomal subunit"/>
    <property type="evidence" value="ECO:0007669"/>
    <property type="project" value="TreeGrafter"/>
</dbReference>
<dbReference type="AlphaFoldDB" id="A0A4S8J0K9"/>
<dbReference type="STRING" id="52838.A0A4S8J0K9"/>
<evidence type="ECO:0000256" key="2">
    <source>
        <dbReference type="ARBA" id="ARBA00022980"/>
    </source>
</evidence>
<dbReference type="Pfam" id="PF01198">
    <property type="entry name" value="Ribosomal_L31e"/>
    <property type="match status" value="1"/>
</dbReference>
<name>A0A4S8J0K9_MUSBA</name>
<dbReference type="Proteomes" id="UP000317650">
    <property type="component" value="Chromosome 10"/>
</dbReference>
<dbReference type="EMBL" id="PYDT01000008">
    <property type="protein sequence ID" value="THU54459.1"/>
    <property type="molecule type" value="Genomic_DNA"/>
</dbReference>
<dbReference type="GO" id="GO:0003735">
    <property type="term" value="F:structural constituent of ribosome"/>
    <property type="evidence" value="ECO:0007669"/>
    <property type="project" value="InterPro"/>
</dbReference>
<dbReference type="Gene3D" id="3.10.440.10">
    <property type="match status" value="1"/>
</dbReference>
<keyword evidence="2" id="KW-0689">Ribosomal protein</keyword>
<dbReference type="GO" id="GO:0002181">
    <property type="term" value="P:cytoplasmic translation"/>
    <property type="evidence" value="ECO:0007669"/>
    <property type="project" value="TreeGrafter"/>
</dbReference>
<dbReference type="PANTHER" id="PTHR10956">
    <property type="entry name" value="60S RIBOSOMAL PROTEIN L31"/>
    <property type="match status" value="1"/>
</dbReference>
<comment type="similarity">
    <text evidence="1">Belongs to the eukaryotic ribosomal protein eL31 family.</text>
</comment>
<proteinExistence type="inferred from homology"/>
<keyword evidence="3" id="KW-0687">Ribonucleoprotein</keyword>
<evidence type="ECO:0000256" key="1">
    <source>
        <dbReference type="ARBA" id="ARBA00010808"/>
    </source>
</evidence>
<dbReference type="SUPFAM" id="SSF54575">
    <property type="entry name" value="Ribosomal protein L31e"/>
    <property type="match status" value="1"/>
</dbReference>
<reference evidence="4 5" key="1">
    <citation type="journal article" date="2019" name="Nat. Plants">
        <title>Genome sequencing of Musa balbisiana reveals subgenome evolution and function divergence in polyploid bananas.</title>
        <authorList>
            <person name="Yao X."/>
        </authorList>
    </citation>
    <scope>NUCLEOTIDE SEQUENCE [LARGE SCALE GENOMIC DNA]</scope>
    <source>
        <strain evidence="5">cv. DH-PKW</strain>
        <tissue evidence="4">Leaves</tissue>
    </source>
</reference>
<keyword evidence="5" id="KW-1185">Reference proteome</keyword>
<dbReference type="InterPro" id="IPR000054">
    <property type="entry name" value="Ribosomal_eL31"/>
</dbReference>
<protein>
    <submittedName>
        <fullName evidence="4">Uncharacterized protein</fullName>
    </submittedName>
</protein>
<evidence type="ECO:0000256" key="3">
    <source>
        <dbReference type="ARBA" id="ARBA00023274"/>
    </source>
</evidence>
<organism evidence="4 5">
    <name type="scientific">Musa balbisiana</name>
    <name type="common">Banana</name>
    <dbReference type="NCBI Taxonomy" id="52838"/>
    <lineage>
        <taxon>Eukaryota</taxon>
        <taxon>Viridiplantae</taxon>
        <taxon>Streptophyta</taxon>
        <taxon>Embryophyta</taxon>
        <taxon>Tracheophyta</taxon>
        <taxon>Spermatophyta</taxon>
        <taxon>Magnoliopsida</taxon>
        <taxon>Liliopsida</taxon>
        <taxon>Zingiberales</taxon>
        <taxon>Musaceae</taxon>
        <taxon>Musa</taxon>
    </lineage>
</organism>
<evidence type="ECO:0000313" key="4">
    <source>
        <dbReference type="EMBL" id="THU54459.1"/>
    </source>
</evidence>